<comment type="catalytic activity">
    <reaction evidence="10">
        <text>a very-long-chain acyl-CoA + malonyl-CoA + H(+) = a very-long-chain 3-oxoacyl-CoA + CO2 + CoA</text>
        <dbReference type="Rhea" id="RHEA:32727"/>
        <dbReference type="ChEBI" id="CHEBI:15378"/>
        <dbReference type="ChEBI" id="CHEBI:16526"/>
        <dbReference type="ChEBI" id="CHEBI:57287"/>
        <dbReference type="ChEBI" id="CHEBI:57384"/>
        <dbReference type="ChEBI" id="CHEBI:90725"/>
        <dbReference type="ChEBI" id="CHEBI:90736"/>
        <dbReference type="EC" id="2.3.1.199"/>
    </reaction>
</comment>
<dbReference type="EC" id="2.3.1.199" evidence="10"/>
<organism evidence="11 12">
    <name type="scientific">Diploptera punctata</name>
    <name type="common">Pacific beetle cockroach</name>
    <dbReference type="NCBI Taxonomy" id="6984"/>
    <lineage>
        <taxon>Eukaryota</taxon>
        <taxon>Metazoa</taxon>
        <taxon>Ecdysozoa</taxon>
        <taxon>Arthropoda</taxon>
        <taxon>Hexapoda</taxon>
        <taxon>Insecta</taxon>
        <taxon>Pterygota</taxon>
        <taxon>Neoptera</taxon>
        <taxon>Polyneoptera</taxon>
        <taxon>Dictyoptera</taxon>
        <taxon>Blattodea</taxon>
        <taxon>Blaberoidea</taxon>
        <taxon>Blaberidae</taxon>
        <taxon>Diplopterinae</taxon>
        <taxon>Diploptera</taxon>
    </lineage>
</organism>
<dbReference type="Pfam" id="PF01151">
    <property type="entry name" value="ELO"/>
    <property type="match status" value="1"/>
</dbReference>
<proteinExistence type="inferred from homology"/>
<keyword evidence="2 10" id="KW-0444">Lipid biosynthesis</keyword>
<evidence type="ECO:0000256" key="9">
    <source>
        <dbReference type="ARBA" id="ARBA00023160"/>
    </source>
</evidence>
<dbReference type="GO" id="GO:0005789">
    <property type="term" value="C:endoplasmic reticulum membrane"/>
    <property type="evidence" value="ECO:0007669"/>
    <property type="project" value="TreeGrafter"/>
</dbReference>
<dbReference type="PANTHER" id="PTHR11157">
    <property type="entry name" value="FATTY ACID ACYL TRANSFERASE-RELATED"/>
    <property type="match status" value="1"/>
</dbReference>
<evidence type="ECO:0000256" key="1">
    <source>
        <dbReference type="ARBA" id="ARBA00004141"/>
    </source>
</evidence>
<dbReference type="GO" id="GO:0034625">
    <property type="term" value="P:fatty acid elongation, monounsaturated fatty acid"/>
    <property type="evidence" value="ECO:0007669"/>
    <property type="project" value="TreeGrafter"/>
</dbReference>
<feature type="transmembrane region" description="Helical" evidence="10">
    <location>
        <begin position="33"/>
        <end position="51"/>
    </location>
</feature>
<keyword evidence="7 10" id="KW-0443">Lipid metabolism</keyword>
<keyword evidence="6 10" id="KW-1133">Transmembrane helix</keyword>
<dbReference type="GO" id="GO:0009922">
    <property type="term" value="F:fatty acid elongase activity"/>
    <property type="evidence" value="ECO:0007669"/>
    <property type="project" value="UniProtKB-EC"/>
</dbReference>
<sequence>MTSLLNSTYTAYNHVFYELADRRSDDWFLMRSIWFPVTISVVYVYFVRVWGPRFMKNREPYKLDWFIIIYNLLQIVWCLLLFIRGYTLKWGTKYSLIGEPVDYSNDPEAVIIASGFWEYYILKIIDLLDTVFFVLRKKFNQVTFLHIYHHAGMVITSWIVARYVPGGHSVLVGATNCFVHVFMYGYYLMANVWPEVKNMIWLKKHITHLQLFQFVYLFFHSLPVLFMENSRYPKFMAGLFLLQSVAMTILFSNFYITAYLRNKKVKST</sequence>
<feature type="transmembrane region" description="Helical" evidence="10">
    <location>
        <begin position="209"/>
        <end position="227"/>
    </location>
</feature>
<comment type="subcellular location">
    <subcellularLocation>
        <location evidence="1">Membrane</location>
        <topology evidence="1">Multi-pass membrane protein</topology>
    </subcellularLocation>
</comment>
<keyword evidence="5 10" id="KW-0276">Fatty acid metabolism</keyword>
<evidence type="ECO:0000256" key="4">
    <source>
        <dbReference type="ARBA" id="ARBA00022692"/>
    </source>
</evidence>
<protein>
    <recommendedName>
        <fullName evidence="10">Elongation of very long chain fatty acids protein</fullName>
        <ecNumber evidence="10">2.3.1.199</ecNumber>
    </recommendedName>
    <alternativeName>
        <fullName evidence="10">Very-long-chain 3-oxoacyl-CoA synthase</fullName>
    </alternativeName>
</protein>
<comment type="similarity">
    <text evidence="10">Belongs to the ELO family.</text>
</comment>
<keyword evidence="3 10" id="KW-0808">Transferase</keyword>
<keyword evidence="8 10" id="KW-0472">Membrane</keyword>
<evidence type="ECO:0000313" key="11">
    <source>
        <dbReference type="EMBL" id="KAJ9598711.1"/>
    </source>
</evidence>
<gene>
    <name evidence="11" type="ORF">L9F63_010597</name>
</gene>
<evidence type="ECO:0000256" key="2">
    <source>
        <dbReference type="ARBA" id="ARBA00022516"/>
    </source>
</evidence>
<dbReference type="AlphaFoldDB" id="A0AAD8AHI0"/>
<reference evidence="11" key="1">
    <citation type="journal article" date="2023" name="IScience">
        <title>Live-bearing cockroach genome reveals convergent evolutionary mechanisms linked to viviparity in insects and beyond.</title>
        <authorList>
            <person name="Fouks B."/>
            <person name="Harrison M.C."/>
            <person name="Mikhailova A.A."/>
            <person name="Marchal E."/>
            <person name="English S."/>
            <person name="Carruthers M."/>
            <person name="Jennings E.C."/>
            <person name="Chiamaka E.L."/>
            <person name="Frigard R.A."/>
            <person name="Pippel M."/>
            <person name="Attardo G.M."/>
            <person name="Benoit J.B."/>
            <person name="Bornberg-Bauer E."/>
            <person name="Tobe S.S."/>
        </authorList>
    </citation>
    <scope>NUCLEOTIDE SEQUENCE</scope>
    <source>
        <strain evidence="11">Stay&amp;Tobe</strain>
    </source>
</reference>
<feature type="transmembrane region" description="Helical" evidence="10">
    <location>
        <begin position="147"/>
        <end position="164"/>
    </location>
</feature>
<dbReference type="PANTHER" id="PTHR11157:SF69">
    <property type="entry name" value="ELONGATION OF VERY LONG CHAIN FATTY ACIDS PROTEIN 7"/>
    <property type="match status" value="1"/>
</dbReference>
<dbReference type="EMBL" id="JASPKZ010001194">
    <property type="protein sequence ID" value="KAJ9598711.1"/>
    <property type="molecule type" value="Genomic_DNA"/>
</dbReference>
<dbReference type="GO" id="GO:0034626">
    <property type="term" value="P:fatty acid elongation, polyunsaturated fatty acid"/>
    <property type="evidence" value="ECO:0007669"/>
    <property type="project" value="TreeGrafter"/>
</dbReference>
<evidence type="ECO:0000256" key="5">
    <source>
        <dbReference type="ARBA" id="ARBA00022832"/>
    </source>
</evidence>
<evidence type="ECO:0000313" key="12">
    <source>
        <dbReference type="Proteomes" id="UP001233999"/>
    </source>
</evidence>
<dbReference type="InterPro" id="IPR002076">
    <property type="entry name" value="ELO_fam"/>
</dbReference>
<keyword evidence="12" id="KW-1185">Reference proteome</keyword>
<evidence type="ECO:0000256" key="6">
    <source>
        <dbReference type="ARBA" id="ARBA00022989"/>
    </source>
</evidence>
<feature type="transmembrane region" description="Helical" evidence="10">
    <location>
        <begin position="63"/>
        <end position="83"/>
    </location>
</feature>
<accession>A0AAD8AHI0</accession>
<comment type="caution">
    <text evidence="11">The sequence shown here is derived from an EMBL/GenBank/DDBJ whole genome shotgun (WGS) entry which is preliminary data.</text>
</comment>
<dbReference type="GO" id="GO:0030148">
    <property type="term" value="P:sphingolipid biosynthetic process"/>
    <property type="evidence" value="ECO:0007669"/>
    <property type="project" value="TreeGrafter"/>
</dbReference>
<dbReference type="GO" id="GO:0042761">
    <property type="term" value="P:very long-chain fatty acid biosynthetic process"/>
    <property type="evidence" value="ECO:0007669"/>
    <property type="project" value="TreeGrafter"/>
</dbReference>
<keyword evidence="4 10" id="KW-0812">Transmembrane</keyword>
<reference evidence="11" key="2">
    <citation type="submission" date="2023-05" db="EMBL/GenBank/DDBJ databases">
        <authorList>
            <person name="Fouks B."/>
        </authorList>
    </citation>
    <scope>NUCLEOTIDE SEQUENCE</scope>
    <source>
        <strain evidence="11">Stay&amp;Tobe</strain>
        <tissue evidence="11">Testes</tissue>
    </source>
</reference>
<evidence type="ECO:0000256" key="3">
    <source>
        <dbReference type="ARBA" id="ARBA00022679"/>
    </source>
</evidence>
<evidence type="ECO:0000256" key="10">
    <source>
        <dbReference type="RuleBase" id="RU361115"/>
    </source>
</evidence>
<keyword evidence="9 10" id="KW-0275">Fatty acid biosynthesis</keyword>
<evidence type="ECO:0000256" key="8">
    <source>
        <dbReference type="ARBA" id="ARBA00023136"/>
    </source>
</evidence>
<evidence type="ECO:0000256" key="7">
    <source>
        <dbReference type="ARBA" id="ARBA00023098"/>
    </source>
</evidence>
<dbReference type="GO" id="GO:0019367">
    <property type="term" value="P:fatty acid elongation, saturated fatty acid"/>
    <property type="evidence" value="ECO:0007669"/>
    <property type="project" value="TreeGrafter"/>
</dbReference>
<feature type="transmembrane region" description="Helical" evidence="10">
    <location>
        <begin position="239"/>
        <end position="260"/>
    </location>
</feature>
<feature type="transmembrane region" description="Helical" evidence="10">
    <location>
        <begin position="117"/>
        <end position="135"/>
    </location>
</feature>
<feature type="transmembrane region" description="Helical" evidence="10">
    <location>
        <begin position="170"/>
        <end position="189"/>
    </location>
</feature>
<name>A0AAD8AHI0_DIPPU</name>
<dbReference type="Proteomes" id="UP001233999">
    <property type="component" value="Unassembled WGS sequence"/>
</dbReference>